<keyword evidence="3" id="KW-1185">Reference proteome</keyword>
<dbReference type="PROSITE" id="PS50168">
    <property type="entry name" value="DED"/>
    <property type="match status" value="1"/>
</dbReference>
<protein>
    <recommendedName>
        <fullName evidence="1">DED domain-containing protein</fullName>
    </recommendedName>
</protein>
<proteinExistence type="predicted"/>
<name>A0ABV2AVB3_9EUKA</name>
<feature type="non-terminal residue" evidence="2">
    <location>
        <position position="1"/>
    </location>
</feature>
<evidence type="ECO:0000313" key="3">
    <source>
        <dbReference type="Proteomes" id="UP001439008"/>
    </source>
</evidence>
<sequence length="94" mass="11004">EQHDNLLQGIVEYIDCNDYTLKKWKWYCRGKIKGGFSSLKEKEVFDDFEQLEAEGLLSPGNYGILKDFFTNSETNVKALDLIDDKVIEMYWLIS</sequence>
<accession>A0ABV2AVB3</accession>
<comment type="caution">
    <text evidence="2">The sequence shown here is derived from an EMBL/GenBank/DDBJ whole genome shotgun (WGS) entry which is preliminary data.</text>
</comment>
<evidence type="ECO:0000259" key="1">
    <source>
        <dbReference type="PROSITE" id="PS50168"/>
    </source>
</evidence>
<dbReference type="InterPro" id="IPR011029">
    <property type="entry name" value="DEATH-like_dom_sf"/>
</dbReference>
<dbReference type="Gene3D" id="1.10.533.10">
    <property type="entry name" value="Death Domain, Fas"/>
    <property type="match status" value="1"/>
</dbReference>
<feature type="domain" description="DED" evidence="1">
    <location>
        <begin position="2"/>
        <end position="69"/>
    </location>
</feature>
<organism evidence="2 3">
    <name type="scientific">Bonamia ostreae</name>
    <dbReference type="NCBI Taxonomy" id="126728"/>
    <lineage>
        <taxon>Eukaryota</taxon>
        <taxon>Sar</taxon>
        <taxon>Rhizaria</taxon>
        <taxon>Endomyxa</taxon>
        <taxon>Ascetosporea</taxon>
        <taxon>Haplosporida</taxon>
        <taxon>Bonamia</taxon>
    </lineage>
</organism>
<dbReference type="Proteomes" id="UP001439008">
    <property type="component" value="Unassembled WGS sequence"/>
</dbReference>
<dbReference type="InterPro" id="IPR001875">
    <property type="entry name" value="DED_dom"/>
</dbReference>
<feature type="non-terminal residue" evidence="2">
    <location>
        <position position="94"/>
    </location>
</feature>
<evidence type="ECO:0000313" key="2">
    <source>
        <dbReference type="EMBL" id="MES1923607.1"/>
    </source>
</evidence>
<gene>
    <name evidence="2" type="ORF">MHBO_005211</name>
</gene>
<dbReference type="EMBL" id="JBDODL010007170">
    <property type="protein sequence ID" value="MES1923607.1"/>
    <property type="molecule type" value="Genomic_DNA"/>
</dbReference>
<reference evidence="2 3" key="1">
    <citation type="journal article" date="2024" name="BMC Biol.">
        <title>Comparative genomics of Ascetosporea gives new insight into the evolutionary basis for animal parasitism in Rhizaria.</title>
        <authorList>
            <person name="Hiltunen Thoren M."/>
            <person name="Onut-Brannstrom I."/>
            <person name="Alfjorden A."/>
            <person name="Peckova H."/>
            <person name="Swords F."/>
            <person name="Hooper C."/>
            <person name="Holzer A.S."/>
            <person name="Bass D."/>
            <person name="Burki F."/>
        </authorList>
    </citation>
    <scope>NUCLEOTIDE SEQUENCE [LARGE SCALE GENOMIC DNA]</scope>
    <source>
        <strain evidence="2">20-A016</strain>
    </source>
</reference>